<dbReference type="Proteomes" id="UP000034617">
    <property type="component" value="Unassembled WGS sequence"/>
</dbReference>
<organism evidence="3 4">
    <name type="scientific">Candidatus Gottesmanbacteria bacterium GW2011_GWB1_44_11c</name>
    <dbReference type="NCBI Taxonomy" id="1618447"/>
    <lineage>
        <taxon>Bacteria</taxon>
        <taxon>Candidatus Gottesmaniibacteriota</taxon>
    </lineage>
</organism>
<gene>
    <name evidence="3" type="ORF">UW22_C0026G0012</name>
</gene>
<feature type="transmembrane region" description="Helical" evidence="1">
    <location>
        <begin position="34"/>
        <end position="53"/>
    </location>
</feature>
<dbReference type="InterPro" id="IPR000620">
    <property type="entry name" value="EamA_dom"/>
</dbReference>
<protein>
    <recommendedName>
        <fullName evidence="2">EamA domain-containing protein</fullName>
    </recommendedName>
</protein>
<sequence length="153" mass="17364">MTRKQKGIIALVLVALSWGILPIFPRFLNTSFALYQQLYLRIGAAFFFSILFFHKDIALNKIFHIPFRDTLLLVLRAISYWVLAAGAMTMSLLITKVSNVMFIQALPATAILGTLFFHEKITIRKTMLIIFSFVGVLMVSVNDISGLVHWGKR</sequence>
<dbReference type="SUPFAM" id="SSF103481">
    <property type="entry name" value="Multidrug resistance efflux transporter EmrE"/>
    <property type="match status" value="1"/>
</dbReference>
<evidence type="ECO:0000313" key="3">
    <source>
        <dbReference type="EMBL" id="KKT37377.1"/>
    </source>
</evidence>
<keyword evidence="1" id="KW-0812">Transmembrane</keyword>
<evidence type="ECO:0000313" key="4">
    <source>
        <dbReference type="Proteomes" id="UP000034617"/>
    </source>
</evidence>
<feature type="domain" description="EamA" evidence="2">
    <location>
        <begin position="6"/>
        <end position="140"/>
    </location>
</feature>
<keyword evidence="1" id="KW-1133">Transmembrane helix</keyword>
<feature type="transmembrane region" description="Helical" evidence="1">
    <location>
        <begin position="7"/>
        <end position="28"/>
    </location>
</feature>
<evidence type="ECO:0000259" key="2">
    <source>
        <dbReference type="Pfam" id="PF00892"/>
    </source>
</evidence>
<dbReference type="InterPro" id="IPR037185">
    <property type="entry name" value="EmrE-like"/>
</dbReference>
<dbReference type="EMBL" id="LCHM01000026">
    <property type="protein sequence ID" value="KKT37377.1"/>
    <property type="molecule type" value="Genomic_DNA"/>
</dbReference>
<feature type="transmembrane region" description="Helical" evidence="1">
    <location>
        <begin position="73"/>
        <end position="94"/>
    </location>
</feature>
<proteinExistence type="predicted"/>
<feature type="transmembrane region" description="Helical" evidence="1">
    <location>
        <begin position="129"/>
        <end position="150"/>
    </location>
</feature>
<accession>A0A0G1IZX5</accession>
<evidence type="ECO:0000256" key="1">
    <source>
        <dbReference type="SAM" id="Phobius"/>
    </source>
</evidence>
<dbReference type="AlphaFoldDB" id="A0A0G1IZX5"/>
<reference evidence="3 4" key="1">
    <citation type="journal article" date="2015" name="Nature">
        <title>rRNA introns, odd ribosomes, and small enigmatic genomes across a large radiation of phyla.</title>
        <authorList>
            <person name="Brown C.T."/>
            <person name="Hug L.A."/>
            <person name="Thomas B.C."/>
            <person name="Sharon I."/>
            <person name="Castelle C.J."/>
            <person name="Singh A."/>
            <person name="Wilkins M.J."/>
            <person name="Williams K.H."/>
            <person name="Banfield J.F."/>
        </authorList>
    </citation>
    <scope>NUCLEOTIDE SEQUENCE [LARGE SCALE GENOMIC DNA]</scope>
</reference>
<comment type="caution">
    <text evidence="3">The sequence shown here is derived from an EMBL/GenBank/DDBJ whole genome shotgun (WGS) entry which is preliminary data.</text>
</comment>
<name>A0A0G1IZX5_9BACT</name>
<feature type="transmembrane region" description="Helical" evidence="1">
    <location>
        <begin position="100"/>
        <end position="117"/>
    </location>
</feature>
<dbReference type="Pfam" id="PF00892">
    <property type="entry name" value="EamA"/>
    <property type="match status" value="1"/>
</dbReference>
<dbReference type="GO" id="GO:0016020">
    <property type="term" value="C:membrane"/>
    <property type="evidence" value="ECO:0007669"/>
    <property type="project" value="InterPro"/>
</dbReference>
<keyword evidence="1" id="KW-0472">Membrane</keyword>